<evidence type="ECO:0000313" key="2">
    <source>
        <dbReference type="Proteomes" id="UP000475862"/>
    </source>
</evidence>
<gene>
    <name evidence="1" type="ORF">AGLY_003560</name>
</gene>
<dbReference type="OrthoDB" id="6781756at2759"/>
<dbReference type="Proteomes" id="UP000475862">
    <property type="component" value="Unassembled WGS sequence"/>
</dbReference>
<comment type="caution">
    <text evidence="1">The sequence shown here is derived from an EMBL/GenBank/DDBJ whole genome shotgun (WGS) entry which is preliminary data.</text>
</comment>
<keyword evidence="2" id="KW-1185">Reference proteome</keyword>
<evidence type="ECO:0000313" key="1">
    <source>
        <dbReference type="EMBL" id="KAE9541569.1"/>
    </source>
</evidence>
<accession>A0A6G0TYJ3</accession>
<sequence length="239" mass="28301">MAKQKLFFTGKNREDYCQIIKKLNVHRIKRRTLAVKYRFFIFSISEHSVFAVTNVTFGTAKNSYVSMCVDGAEWLQNSYRANQYFQPLFNISPTAYECVLFMSNVHKTLITVNNLKIKQYKYPVHININASRLSFVIEFLNLFFRCLRVENTIKFLQNMIKSQICNLRSTQPPNVQQSGFVVDKILRDEESWKNHIEPQCTKFYMESLIPEIIDSRITYKIWFTGTIIFVFAVKLRRRV</sequence>
<dbReference type="EMBL" id="VYZN01000012">
    <property type="protein sequence ID" value="KAE9541569.1"/>
    <property type="molecule type" value="Genomic_DNA"/>
</dbReference>
<protein>
    <submittedName>
        <fullName evidence="1">Uncharacterized protein</fullName>
    </submittedName>
</protein>
<dbReference type="AlphaFoldDB" id="A0A6G0TYJ3"/>
<organism evidence="1 2">
    <name type="scientific">Aphis glycines</name>
    <name type="common">Soybean aphid</name>
    <dbReference type="NCBI Taxonomy" id="307491"/>
    <lineage>
        <taxon>Eukaryota</taxon>
        <taxon>Metazoa</taxon>
        <taxon>Ecdysozoa</taxon>
        <taxon>Arthropoda</taxon>
        <taxon>Hexapoda</taxon>
        <taxon>Insecta</taxon>
        <taxon>Pterygota</taxon>
        <taxon>Neoptera</taxon>
        <taxon>Paraneoptera</taxon>
        <taxon>Hemiptera</taxon>
        <taxon>Sternorrhyncha</taxon>
        <taxon>Aphidomorpha</taxon>
        <taxon>Aphidoidea</taxon>
        <taxon>Aphididae</taxon>
        <taxon>Aphidini</taxon>
        <taxon>Aphis</taxon>
        <taxon>Aphis</taxon>
    </lineage>
</organism>
<proteinExistence type="predicted"/>
<reference evidence="1 2" key="1">
    <citation type="submission" date="2019-08" db="EMBL/GenBank/DDBJ databases">
        <title>The genome of the soybean aphid Biotype 1, its phylome, world population structure and adaptation to the North American continent.</title>
        <authorList>
            <person name="Giordano R."/>
            <person name="Donthu R.K."/>
            <person name="Hernandez A.G."/>
            <person name="Wright C.L."/>
            <person name="Zimin A.V."/>
        </authorList>
    </citation>
    <scope>NUCLEOTIDE SEQUENCE [LARGE SCALE GENOMIC DNA]</scope>
    <source>
        <tissue evidence="1">Whole aphids</tissue>
    </source>
</reference>
<name>A0A6G0TYJ3_APHGL</name>